<reference evidence="1 2" key="1">
    <citation type="submission" date="2016-05" db="EMBL/GenBank/DDBJ databases">
        <title>Comparative analysis of secretome profiles of manganese(II)-oxidizing ascomycete fungi.</title>
        <authorList>
            <consortium name="DOE Joint Genome Institute"/>
            <person name="Zeiner C.A."/>
            <person name="Purvine S.O."/>
            <person name="Zink E.M."/>
            <person name="Wu S."/>
            <person name="Pasa-Tolic L."/>
            <person name="Chaput D.L."/>
            <person name="Haridas S."/>
            <person name="Grigoriev I.V."/>
            <person name="Santelli C.M."/>
            <person name="Hansel C.M."/>
        </authorList>
    </citation>
    <scope>NUCLEOTIDE SEQUENCE [LARGE SCALE GENOMIC DNA]</scope>
    <source>
        <strain evidence="1 2">AP3s5-JAC2a</strain>
    </source>
</reference>
<dbReference type="GeneID" id="28763145"/>
<dbReference type="Proteomes" id="UP000077069">
    <property type="component" value="Unassembled WGS sequence"/>
</dbReference>
<dbReference type="InterPro" id="IPR016181">
    <property type="entry name" value="Acyl_CoA_acyltransferase"/>
</dbReference>
<proteinExistence type="predicted"/>
<evidence type="ECO:0000313" key="2">
    <source>
        <dbReference type="Proteomes" id="UP000077069"/>
    </source>
</evidence>
<dbReference type="EMBL" id="KV441562">
    <property type="protein sequence ID" value="OAF99280.1"/>
    <property type="molecule type" value="Genomic_DNA"/>
</dbReference>
<organism evidence="1 2">
    <name type="scientific">Paraphaeosphaeria sporulosa</name>
    <dbReference type="NCBI Taxonomy" id="1460663"/>
    <lineage>
        <taxon>Eukaryota</taxon>
        <taxon>Fungi</taxon>
        <taxon>Dikarya</taxon>
        <taxon>Ascomycota</taxon>
        <taxon>Pezizomycotina</taxon>
        <taxon>Dothideomycetes</taxon>
        <taxon>Pleosporomycetidae</taxon>
        <taxon>Pleosporales</taxon>
        <taxon>Massarineae</taxon>
        <taxon>Didymosphaeriaceae</taxon>
        <taxon>Paraphaeosphaeria</taxon>
    </lineage>
</organism>
<evidence type="ECO:0000313" key="1">
    <source>
        <dbReference type="EMBL" id="OAF99280.1"/>
    </source>
</evidence>
<dbReference type="Gene3D" id="3.40.630.30">
    <property type="match status" value="1"/>
</dbReference>
<dbReference type="OrthoDB" id="3745836at2759"/>
<accession>A0A177BWE9</accession>
<evidence type="ECO:0008006" key="3">
    <source>
        <dbReference type="Google" id="ProtNLM"/>
    </source>
</evidence>
<protein>
    <recommendedName>
        <fullName evidence="3">N-acetyltransferase domain-containing protein</fullName>
    </recommendedName>
</protein>
<gene>
    <name evidence="1" type="ORF">CC84DRAFT_1169419</name>
</gene>
<dbReference type="InParanoid" id="A0A177BWE9"/>
<dbReference type="SUPFAM" id="SSF55729">
    <property type="entry name" value="Acyl-CoA N-acyltransferases (Nat)"/>
    <property type="match status" value="1"/>
</dbReference>
<name>A0A177BWE9_9PLEO</name>
<dbReference type="RefSeq" id="XP_018029646.1">
    <property type="nucleotide sequence ID" value="XM_018179659.1"/>
</dbReference>
<sequence length="211" mass="23673">MASLDLSRPTLFTPEDLESRPALLDDITGLINDAFTRSKLSEPEKWEGAHRKRFPNHETYLEMLGDEGVVTAIFDDSKIVAVAAAVPWKGGWKKEGADVEDGWEIKAVAVHGNAKYLHRGLAVQLYTSSEQCLVHKERKKLLTTKDVGSTITGHVSLWILAAECINGAYWRKRGYREVRRDTCGPGTWGCLTSFEMVVLQKELTFDLDMSF</sequence>
<dbReference type="AlphaFoldDB" id="A0A177BWE9"/>
<keyword evidence="2" id="KW-1185">Reference proteome</keyword>